<evidence type="ECO:0000256" key="4">
    <source>
        <dbReference type="ARBA" id="ARBA00022771"/>
    </source>
</evidence>
<dbReference type="InterPro" id="IPR035500">
    <property type="entry name" value="NHR-like_dom_sf"/>
</dbReference>
<evidence type="ECO:0000256" key="1">
    <source>
        <dbReference type="ARBA" id="ARBA00004123"/>
    </source>
</evidence>
<dbReference type="WBParaSite" id="ACRNAN_scaffold11106.g13777.t1">
    <property type="protein sequence ID" value="ACRNAN_scaffold11106.g13777.t1"/>
    <property type="gene ID" value="ACRNAN_scaffold11106.g13777"/>
</dbReference>
<comment type="subcellular location">
    <subcellularLocation>
        <location evidence="1 11">Nucleus</location>
    </subcellularLocation>
</comment>
<feature type="domain" description="Nuclear receptor" evidence="13">
    <location>
        <begin position="24"/>
        <end position="99"/>
    </location>
</feature>
<keyword evidence="8 11" id="KW-0804">Transcription</keyword>
<keyword evidence="3 11" id="KW-0479">Metal-binding</keyword>
<dbReference type="PRINTS" id="PR00047">
    <property type="entry name" value="STROIDFINGER"/>
</dbReference>
<dbReference type="InterPro" id="IPR000536">
    <property type="entry name" value="Nucl_hrmn_rcpt_lig-bd"/>
</dbReference>
<evidence type="ECO:0000256" key="7">
    <source>
        <dbReference type="ARBA" id="ARBA00023125"/>
    </source>
</evidence>
<evidence type="ECO:0000256" key="9">
    <source>
        <dbReference type="ARBA" id="ARBA00023170"/>
    </source>
</evidence>
<keyword evidence="6 11" id="KW-0805">Transcription regulation</keyword>
<evidence type="ECO:0000313" key="16">
    <source>
        <dbReference type="WBParaSite" id="ACRNAN_scaffold11106.g13777.t1"/>
    </source>
</evidence>
<keyword evidence="9 11" id="KW-0675">Receptor</keyword>
<evidence type="ECO:0000259" key="13">
    <source>
        <dbReference type="PROSITE" id="PS51030"/>
    </source>
</evidence>
<evidence type="ECO:0000256" key="6">
    <source>
        <dbReference type="ARBA" id="ARBA00023015"/>
    </source>
</evidence>
<organism evidence="15 16">
    <name type="scientific">Acrobeloides nanus</name>
    <dbReference type="NCBI Taxonomy" id="290746"/>
    <lineage>
        <taxon>Eukaryota</taxon>
        <taxon>Metazoa</taxon>
        <taxon>Ecdysozoa</taxon>
        <taxon>Nematoda</taxon>
        <taxon>Chromadorea</taxon>
        <taxon>Rhabditida</taxon>
        <taxon>Tylenchina</taxon>
        <taxon>Cephalobomorpha</taxon>
        <taxon>Cephaloboidea</taxon>
        <taxon>Cephalobidae</taxon>
        <taxon>Acrobeloides</taxon>
    </lineage>
</organism>
<dbReference type="GO" id="GO:0005634">
    <property type="term" value="C:nucleus"/>
    <property type="evidence" value="ECO:0007669"/>
    <property type="project" value="UniProtKB-SubCell"/>
</dbReference>
<dbReference type="PROSITE" id="PS00031">
    <property type="entry name" value="NUCLEAR_REC_DBD_1"/>
    <property type="match status" value="1"/>
</dbReference>
<keyword evidence="4 11" id="KW-0863">Zinc-finger</keyword>
<dbReference type="InterPro" id="IPR049636">
    <property type="entry name" value="HNF4-like_DBD"/>
</dbReference>
<dbReference type="Proteomes" id="UP000887540">
    <property type="component" value="Unplaced"/>
</dbReference>
<dbReference type="PRINTS" id="PR00398">
    <property type="entry name" value="STRDHORMONER"/>
</dbReference>
<dbReference type="SMART" id="SM00430">
    <property type="entry name" value="HOLI"/>
    <property type="match status" value="1"/>
</dbReference>
<dbReference type="SMART" id="SM00399">
    <property type="entry name" value="ZnF_C4"/>
    <property type="match status" value="1"/>
</dbReference>
<proteinExistence type="inferred from homology"/>
<evidence type="ECO:0000256" key="5">
    <source>
        <dbReference type="ARBA" id="ARBA00022833"/>
    </source>
</evidence>
<evidence type="ECO:0000259" key="14">
    <source>
        <dbReference type="PROSITE" id="PS51843"/>
    </source>
</evidence>
<evidence type="ECO:0000256" key="3">
    <source>
        <dbReference type="ARBA" id="ARBA00022723"/>
    </source>
</evidence>
<evidence type="ECO:0000256" key="2">
    <source>
        <dbReference type="ARBA" id="ARBA00005993"/>
    </source>
</evidence>
<dbReference type="PROSITE" id="PS51030">
    <property type="entry name" value="NUCLEAR_REC_DBD_2"/>
    <property type="match status" value="1"/>
</dbReference>
<dbReference type="GO" id="GO:0003700">
    <property type="term" value="F:DNA-binding transcription factor activity"/>
    <property type="evidence" value="ECO:0007669"/>
    <property type="project" value="InterPro"/>
</dbReference>
<dbReference type="Pfam" id="PF00105">
    <property type="entry name" value="zf-C4"/>
    <property type="match status" value="1"/>
</dbReference>
<evidence type="ECO:0000256" key="10">
    <source>
        <dbReference type="ARBA" id="ARBA00023242"/>
    </source>
</evidence>
<keyword evidence="10 11" id="KW-0539">Nucleus</keyword>
<dbReference type="Gene3D" id="1.10.565.10">
    <property type="entry name" value="Retinoid X Receptor"/>
    <property type="match status" value="1"/>
</dbReference>
<keyword evidence="15" id="KW-1185">Reference proteome</keyword>
<dbReference type="CDD" id="cd06960">
    <property type="entry name" value="NR_DBD_HNF4A"/>
    <property type="match status" value="1"/>
</dbReference>
<dbReference type="Pfam" id="PF00104">
    <property type="entry name" value="Hormone_recep"/>
    <property type="match status" value="1"/>
</dbReference>
<protein>
    <submittedName>
        <fullName evidence="16">Uncharacterized protein</fullName>
    </submittedName>
</protein>
<keyword evidence="7 11" id="KW-0238">DNA-binding</keyword>
<evidence type="ECO:0000256" key="11">
    <source>
        <dbReference type="RuleBase" id="RU004334"/>
    </source>
</evidence>
<name>A0A914CI90_9BILA</name>
<reference evidence="16" key="1">
    <citation type="submission" date="2022-11" db="UniProtKB">
        <authorList>
            <consortium name="WormBaseParasite"/>
        </authorList>
    </citation>
    <scope>IDENTIFICATION</scope>
</reference>
<evidence type="ECO:0000256" key="8">
    <source>
        <dbReference type="ARBA" id="ARBA00023163"/>
    </source>
</evidence>
<dbReference type="SUPFAM" id="SSF57716">
    <property type="entry name" value="Glucocorticoid receptor-like (DNA-binding domain)"/>
    <property type="match status" value="1"/>
</dbReference>
<dbReference type="InterPro" id="IPR001723">
    <property type="entry name" value="Nuclear_hrmn_rcpt"/>
</dbReference>
<dbReference type="FunFam" id="3.30.50.10:FF:000030">
    <property type="entry name" value="Nuclear Hormone Receptor family"/>
    <property type="match status" value="1"/>
</dbReference>
<dbReference type="PROSITE" id="PS51843">
    <property type="entry name" value="NR_LBD"/>
    <property type="match status" value="1"/>
</dbReference>
<evidence type="ECO:0000256" key="12">
    <source>
        <dbReference type="SAM" id="MobiDB-lite"/>
    </source>
</evidence>
<evidence type="ECO:0000313" key="15">
    <source>
        <dbReference type="Proteomes" id="UP000887540"/>
    </source>
</evidence>
<dbReference type="PANTHER" id="PTHR24083">
    <property type="entry name" value="NUCLEAR HORMONE RECEPTOR"/>
    <property type="match status" value="1"/>
</dbReference>
<feature type="region of interest" description="Disordered" evidence="12">
    <location>
        <begin position="373"/>
        <end position="394"/>
    </location>
</feature>
<dbReference type="GO" id="GO:0008270">
    <property type="term" value="F:zinc ion binding"/>
    <property type="evidence" value="ECO:0007669"/>
    <property type="project" value="UniProtKB-KW"/>
</dbReference>
<dbReference type="InterPro" id="IPR013088">
    <property type="entry name" value="Znf_NHR/GATA"/>
</dbReference>
<sequence length="402" mass="44888">MKQKPSTPTVSSNDNSASGSSVITAICSICHDRATGKHYGAISCDGCKGFFRRTIRKHHAYVCRFNRNCKVDKDHRNTCRKCRFDMCITSGMRSEAVQRERDRISGTIKSNPAPIPCAVIAATSSGTAEACLNKLLSAEPKRPSVITRTADAYRMATTGDVTESMHQQLILMVEWAKHLEEFRLLPMSTQISLLRHFSAQHLVWCAAFRSLNVRDGMIWLTNDSCLPRDAPKIPDVNRVAARILDHLTTPMKNLHMDEQEYLALKAVAFFDPIAKGVEQSAAAIEKTRNDFLSAFEYYVTQMSPHKDMHSRLSNLLLLLPPLMCIARDLVEEAQLAKLFGLASIDMLMAELMLPEDAENNTYYHLKSVAMDESGSPQLKTEESTPPLMAPTPIYPATAHFPL</sequence>
<dbReference type="GO" id="GO:0000978">
    <property type="term" value="F:RNA polymerase II cis-regulatory region sequence-specific DNA binding"/>
    <property type="evidence" value="ECO:0007669"/>
    <property type="project" value="InterPro"/>
</dbReference>
<keyword evidence="5 11" id="KW-0862">Zinc</keyword>
<comment type="similarity">
    <text evidence="2 11">Belongs to the nuclear hormone receptor family.</text>
</comment>
<dbReference type="AlphaFoldDB" id="A0A914CI90"/>
<dbReference type="SUPFAM" id="SSF48508">
    <property type="entry name" value="Nuclear receptor ligand-binding domain"/>
    <property type="match status" value="1"/>
</dbReference>
<accession>A0A914CI90</accession>
<dbReference type="InterPro" id="IPR050274">
    <property type="entry name" value="Nuclear_hormone_rcpt_NR2"/>
</dbReference>
<dbReference type="Gene3D" id="3.30.50.10">
    <property type="entry name" value="Erythroid Transcription Factor GATA-1, subunit A"/>
    <property type="match status" value="1"/>
</dbReference>
<feature type="domain" description="NR LBD" evidence="14">
    <location>
        <begin position="127"/>
        <end position="355"/>
    </location>
</feature>
<dbReference type="InterPro" id="IPR001628">
    <property type="entry name" value="Znf_hrmn_rcpt"/>
</dbReference>